<protein>
    <recommendedName>
        <fullName evidence="4">Tail specific protease N-terminal domain-containing protein</fullName>
    </recommendedName>
</protein>
<name>A0A1Y1QV60_9GAMM</name>
<comment type="caution">
    <text evidence="2">The sequence shown here is derived from an EMBL/GenBank/DDBJ whole genome shotgun (WGS) entry which is preliminary data.</text>
</comment>
<accession>A0A1Y1QV60</accession>
<keyword evidence="1" id="KW-0732">Signal</keyword>
<gene>
    <name evidence="2" type="ORF">BWK73_10710</name>
</gene>
<dbReference type="AlphaFoldDB" id="A0A1Y1QV60"/>
<sequence>MLSQHCKGVVLGALFIATSMAALPTNARLKYDPMTQNTTHTAFELPYLYEKLRTLLGNKLYKDLLQHDEFIILQDLVMTHLENQYYVSGK</sequence>
<dbReference type="EMBL" id="MTEJ01000036">
    <property type="protein sequence ID" value="OQX14028.1"/>
    <property type="molecule type" value="Genomic_DNA"/>
</dbReference>
<feature type="signal peptide" evidence="1">
    <location>
        <begin position="1"/>
        <end position="21"/>
    </location>
</feature>
<organism evidence="2 3">
    <name type="scientific">Thiothrix lacustris</name>
    <dbReference type="NCBI Taxonomy" id="525917"/>
    <lineage>
        <taxon>Bacteria</taxon>
        <taxon>Pseudomonadati</taxon>
        <taxon>Pseudomonadota</taxon>
        <taxon>Gammaproteobacteria</taxon>
        <taxon>Thiotrichales</taxon>
        <taxon>Thiotrichaceae</taxon>
        <taxon>Thiothrix</taxon>
    </lineage>
</organism>
<proteinExistence type="predicted"/>
<evidence type="ECO:0000313" key="2">
    <source>
        <dbReference type="EMBL" id="OQX14028.1"/>
    </source>
</evidence>
<reference evidence="2 3" key="1">
    <citation type="submission" date="2017-01" db="EMBL/GenBank/DDBJ databases">
        <title>Novel large sulfur bacteria in the metagenomes of groundwater-fed chemosynthetic microbial mats in the Lake Huron basin.</title>
        <authorList>
            <person name="Sharrar A.M."/>
            <person name="Flood B.E."/>
            <person name="Bailey J.V."/>
            <person name="Jones D.S."/>
            <person name="Biddanda B."/>
            <person name="Ruberg S.A."/>
            <person name="Marcus D.N."/>
            <person name="Dick G.J."/>
        </authorList>
    </citation>
    <scope>NUCLEOTIDE SEQUENCE [LARGE SCALE GENOMIC DNA]</scope>
    <source>
        <strain evidence="2">A8</strain>
    </source>
</reference>
<evidence type="ECO:0008006" key="4">
    <source>
        <dbReference type="Google" id="ProtNLM"/>
    </source>
</evidence>
<evidence type="ECO:0000256" key="1">
    <source>
        <dbReference type="SAM" id="SignalP"/>
    </source>
</evidence>
<dbReference type="Proteomes" id="UP000192491">
    <property type="component" value="Unassembled WGS sequence"/>
</dbReference>
<feature type="chain" id="PRO_5013050404" description="Tail specific protease N-terminal domain-containing protein" evidence="1">
    <location>
        <begin position="22"/>
        <end position="90"/>
    </location>
</feature>
<evidence type="ECO:0000313" key="3">
    <source>
        <dbReference type="Proteomes" id="UP000192491"/>
    </source>
</evidence>